<dbReference type="InterPro" id="IPR011990">
    <property type="entry name" value="TPR-like_helical_dom_sf"/>
</dbReference>
<dbReference type="EMBL" id="VCNI01000001">
    <property type="protein sequence ID" value="TMU56372.1"/>
    <property type="molecule type" value="Genomic_DNA"/>
</dbReference>
<dbReference type="Gene3D" id="1.25.40.10">
    <property type="entry name" value="Tetratricopeptide repeat domain"/>
    <property type="match status" value="1"/>
</dbReference>
<evidence type="ECO:0000313" key="1">
    <source>
        <dbReference type="EMBL" id="TMU56372.1"/>
    </source>
</evidence>
<name>A0ABY2WMZ7_9FLAO</name>
<comment type="caution">
    <text evidence="1">The sequence shown here is derived from an EMBL/GenBank/DDBJ whole genome shotgun (WGS) entry which is preliminary data.</text>
</comment>
<accession>A0ABY2WMZ7</accession>
<evidence type="ECO:0008006" key="3">
    <source>
        <dbReference type="Google" id="ProtNLM"/>
    </source>
</evidence>
<sequence length="151" mass="17579">MRGFFSNLFRRKIIMAMETVNKRNQGSQSITKHMDEEESLEWCASNAMTSGEFEEAVQRYLELAIKYPWNKGFYLSQVGAGYYYLTEFDKAIAYYLEAKQVGMHAAKMDDNVWEACETQYNNTQNKTDIKKYLEHFPEGSHAQKAQKLLNG</sequence>
<protein>
    <recommendedName>
        <fullName evidence="3">Tetratricopeptide repeat protein</fullName>
    </recommendedName>
</protein>
<evidence type="ECO:0000313" key="2">
    <source>
        <dbReference type="Proteomes" id="UP000751614"/>
    </source>
</evidence>
<dbReference type="SUPFAM" id="SSF48452">
    <property type="entry name" value="TPR-like"/>
    <property type="match status" value="1"/>
</dbReference>
<reference evidence="1 2" key="1">
    <citation type="submission" date="2019-05" db="EMBL/GenBank/DDBJ databases">
        <title>Flagellimonas sp. AsT0115, sp. nov., isolated from a marine red algae, Asparagopsis taxiformis.</title>
        <authorList>
            <person name="Kim J."/>
            <person name="Jeong S.E."/>
            <person name="Jeon C.O."/>
        </authorList>
    </citation>
    <scope>NUCLEOTIDE SEQUENCE [LARGE SCALE GENOMIC DNA]</scope>
    <source>
        <strain evidence="1 2">AsT0115</strain>
    </source>
</reference>
<dbReference type="Proteomes" id="UP000751614">
    <property type="component" value="Unassembled WGS sequence"/>
</dbReference>
<gene>
    <name evidence="1" type="ORF">FGG15_02190</name>
</gene>
<dbReference type="RefSeq" id="WP_138832754.1">
    <property type="nucleotide sequence ID" value="NZ_VCNI01000001.1"/>
</dbReference>
<proteinExistence type="predicted"/>
<keyword evidence="2" id="KW-1185">Reference proteome</keyword>
<organism evidence="1 2">
    <name type="scientific">Flagellimonas algicola</name>
    <dbReference type="NCBI Taxonomy" id="2583815"/>
    <lineage>
        <taxon>Bacteria</taxon>
        <taxon>Pseudomonadati</taxon>
        <taxon>Bacteroidota</taxon>
        <taxon>Flavobacteriia</taxon>
        <taxon>Flavobacteriales</taxon>
        <taxon>Flavobacteriaceae</taxon>
        <taxon>Flagellimonas</taxon>
    </lineage>
</organism>